<dbReference type="eggNOG" id="KOG2495">
    <property type="taxonomic scope" value="Eukaryota"/>
</dbReference>
<keyword evidence="8" id="KW-0520">NAD</keyword>
<dbReference type="SUPFAM" id="SSF47473">
    <property type="entry name" value="EF-hand"/>
    <property type="match status" value="1"/>
</dbReference>
<dbReference type="RefSeq" id="XP_007863285.1">
    <property type="nucleotide sequence ID" value="XM_007865094.1"/>
</dbReference>
<comment type="similarity">
    <text evidence="2">Belongs to the NADH dehydrogenase family.</text>
</comment>
<dbReference type="Pfam" id="PF13202">
    <property type="entry name" value="EF-hand_5"/>
    <property type="match status" value="1"/>
</dbReference>
<dbReference type="OrthoDB" id="5376590at2759"/>
<dbReference type="STRING" id="670483.S7QDW8"/>
<dbReference type="PANTHER" id="PTHR43706:SF50">
    <property type="entry name" value="NADH DEHYDROGENASE (UBIQUINONE)-RELATED"/>
    <property type="match status" value="1"/>
</dbReference>
<dbReference type="InterPro" id="IPR054585">
    <property type="entry name" value="NDH2-like_C"/>
</dbReference>
<evidence type="ECO:0000256" key="5">
    <source>
        <dbReference type="ARBA" id="ARBA00022837"/>
    </source>
</evidence>
<evidence type="ECO:0000256" key="6">
    <source>
        <dbReference type="ARBA" id="ARBA00022946"/>
    </source>
</evidence>
<dbReference type="SUPFAM" id="SSF51905">
    <property type="entry name" value="FAD/NAD(P)-binding domain"/>
    <property type="match status" value="2"/>
</dbReference>
<comment type="subcellular location">
    <subcellularLocation>
        <location evidence="1">Mitochondrion inner membrane</location>
        <topology evidence="1">Peripheral membrane protein</topology>
        <orientation evidence="1">Intermembrane side</orientation>
    </subcellularLocation>
</comment>
<name>S7QDW8_GLOTA</name>
<dbReference type="InterPro" id="IPR018247">
    <property type="entry name" value="EF_Hand_1_Ca_BS"/>
</dbReference>
<proteinExistence type="inferred from homology"/>
<dbReference type="AlphaFoldDB" id="S7QDW8"/>
<dbReference type="Pfam" id="PF07992">
    <property type="entry name" value="Pyr_redox_2"/>
    <property type="match status" value="1"/>
</dbReference>
<keyword evidence="6" id="KW-0809">Transit peptide</keyword>
<dbReference type="Gene3D" id="3.50.50.100">
    <property type="match status" value="2"/>
</dbReference>
<feature type="domain" description="EF-hand" evidence="10">
    <location>
        <begin position="423"/>
        <end position="458"/>
    </location>
</feature>
<feature type="domain" description="EF-hand" evidence="10">
    <location>
        <begin position="464"/>
        <end position="499"/>
    </location>
</feature>
<keyword evidence="7" id="KW-0560">Oxidoreductase</keyword>
<dbReference type="PROSITE" id="PS50222">
    <property type="entry name" value="EF_HAND_2"/>
    <property type="match status" value="2"/>
</dbReference>
<dbReference type="GeneID" id="19299898"/>
<dbReference type="KEGG" id="gtr:GLOTRDRAFT_114534"/>
<evidence type="ECO:0000256" key="7">
    <source>
        <dbReference type="ARBA" id="ARBA00023002"/>
    </source>
</evidence>
<dbReference type="InterPro" id="IPR036188">
    <property type="entry name" value="FAD/NAD-bd_sf"/>
</dbReference>
<keyword evidence="5" id="KW-0106">Calcium</keyword>
<dbReference type="HOGENOM" id="CLU_021377_1_1_1"/>
<dbReference type="GO" id="GO:0005743">
    <property type="term" value="C:mitochondrial inner membrane"/>
    <property type="evidence" value="ECO:0007669"/>
    <property type="project" value="UniProtKB-SubCell"/>
</dbReference>
<keyword evidence="9" id="KW-1133">Transmembrane helix</keyword>
<reference evidence="11 12" key="1">
    <citation type="journal article" date="2012" name="Science">
        <title>The Paleozoic origin of enzymatic lignin decomposition reconstructed from 31 fungal genomes.</title>
        <authorList>
            <person name="Floudas D."/>
            <person name="Binder M."/>
            <person name="Riley R."/>
            <person name="Barry K."/>
            <person name="Blanchette R.A."/>
            <person name="Henrissat B."/>
            <person name="Martinez A.T."/>
            <person name="Otillar R."/>
            <person name="Spatafora J.W."/>
            <person name="Yadav J.S."/>
            <person name="Aerts A."/>
            <person name="Benoit I."/>
            <person name="Boyd A."/>
            <person name="Carlson A."/>
            <person name="Copeland A."/>
            <person name="Coutinho P.M."/>
            <person name="de Vries R.P."/>
            <person name="Ferreira P."/>
            <person name="Findley K."/>
            <person name="Foster B."/>
            <person name="Gaskell J."/>
            <person name="Glotzer D."/>
            <person name="Gorecki P."/>
            <person name="Heitman J."/>
            <person name="Hesse C."/>
            <person name="Hori C."/>
            <person name="Igarashi K."/>
            <person name="Jurgens J.A."/>
            <person name="Kallen N."/>
            <person name="Kersten P."/>
            <person name="Kohler A."/>
            <person name="Kuees U."/>
            <person name="Kumar T.K.A."/>
            <person name="Kuo A."/>
            <person name="LaButti K."/>
            <person name="Larrondo L.F."/>
            <person name="Lindquist E."/>
            <person name="Ling A."/>
            <person name="Lombard V."/>
            <person name="Lucas S."/>
            <person name="Lundell T."/>
            <person name="Martin R."/>
            <person name="McLaughlin D.J."/>
            <person name="Morgenstern I."/>
            <person name="Morin E."/>
            <person name="Murat C."/>
            <person name="Nagy L.G."/>
            <person name="Nolan M."/>
            <person name="Ohm R.A."/>
            <person name="Patyshakuliyeva A."/>
            <person name="Rokas A."/>
            <person name="Ruiz-Duenas F.J."/>
            <person name="Sabat G."/>
            <person name="Salamov A."/>
            <person name="Samejima M."/>
            <person name="Schmutz J."/>
            <person name="Slot J.C."/>
            <person name="St John F."/>
            <person name="Stenlid J."/>
            <person name="Sun H."/>
            <person name="Sun S."/>
            <person name="Syed K."/>
            <person name="Tsang A."/>
            <person name="Wiebenga A."/>
            <person name="Young D."/>
            <person name="Pisabarro A."/>
            <person name="Eastwood D.C."/>
            <person name="Martin F."/>
            <person name="Cullen D."/>
            <person name="Grigoriev I.V."/>
            <person name="Hibbett D.S."/>
        </authorList>
    </citation>
    <scope>NUCLEOTIDE SEQUENCE [LARGE SCALE GENOMIC DNA]</scope>
    <source>
        <strain evidence="11 12">ATCC 11539</strain>
    </source>
</reference>
<dbReference type="PANTHER" id="PTHR43706">
    <property type="entry name" value="NADH DEHYDROGENASE"/>
    <property type="match status" value="1"/>
</dbReference>
<feature type="transmembrane region" description="Helical" evidence="9">
    <location>
        <begin position="21"/>
        <end position="46"/>
    </location>
</feature>
<dbReference type="PROSITE" id="PS00018">
    <property type="entry name" value="EF_HAND_1"/>
    <property type="match status" value="2"/>
</dbReference>
<dbReference type="Pfam" id="PF22366">
    <property type="entry name" value="NDH2_C"/>
    <property type="match status" value="1"/>
</dbReference>
<keyword evidence="9" id="KW-0812">Transmembrane</keyword>
<dbReference type="SMART" id="SM00054">
    <property type="entry name" value="EFh"/>
    <property type="match status" value="2"/>
</dbReference>
<evidence type="ECO:0000313" key="12">
    <source>
        <dbReference type="Proteomes" id="UP000030669"/>
    </source>
</evidence>
<dbReference type="InterPro" id="IPR045024">
    <property type="entry name" value="NDH-2"/>
</dbReference>
<evidence type="ECO:0000256" key="2">
    <source>
        <dbReference type="ARBA" id="ARBA00005272"/>
    </source>
</evidence>
<protein>
    <submittedName>
        <fullName evidence="11">Nucleotide-binding domain-containing protein</fullName>
    </submittedName>
</protein>
<evidence type="ECO:0000256" key="1">
    <source>
        <dbReference type="ARBA" id="ARBA00004137"/>
    </source>
</evidence>
<evidence type="ECO:0000313" key="11">
    <source>
        <dbReference type="EMBL" id="EPQ57981.1"/>
    </source>
</evidence>
<evidence type="ECO:0000256" key="9">
    <source>
        <dbReference type="SAM" id="Phobius"/>
    </source>
</evidence>
<evidence type="ECO:0000259" key="10">
    <source>
        <dbReference type="PROSITE" id="PS50222"/>
    </source>
</evidence>
<dbReference type="Proteomes" id="UP000030669">
    <property type="component" value="Unassembled WGS sequence"/>
</dbReference>
<evidence type="ECO:0000256" key="4">
    <source>
        <dbReference type="ARBA" id="ARBA00022827"/>
    </source>
</evidence>
<evidence type="ECO:0000256" key="3">
    <source>
        <dbReference type="ARBA" id="ARBA00022630"/>
    </source>
</evidence>
<dbReference type="InterPro" id="IPR002048">
    <property type="entry name" value="EF_hand_dom"/>
</dbReference>
<dbReference type="OMA" id="HVDVLTN"/>
<dbReference type="EMBL" id="KB469298">
    <property type="protein sequence ID" value="EPQ57981.1"/>
    <property type="molecule type" value="Genomic_DNA"/>
</dbReference>
<gene>
    <name evidence="11" type="ORF">GLOTRDRAFT_114534</name>
</gene>
<dbReference type="InterPro" id="IPR023753">
    <property type="entry name" value="FAD/NAD-binding_dom"/>
</dbReference>
<organism evidence="11 12">
    <name type="scientific">Gloeophyllum trabeum (strain ATCC 11539 / FP-39264 / Madison 617)</name>
    <name type="common">Brown rot fungus</name>
    <dbReference type="NCBI Taxonomy" id="670483"/>
    <lineage>
        <taxon>Eukaryota</taxon>
        <taxon>Fungi</taxon>
        <taxon>Dikarya</taxon>
        <taxon>Basidiomycota</taxon>
        <taxon>Agaricomycotina</taxon>
        <taxon>Agaricomycetes</taxon>
        <taxon>Gloeophyllales</taxon>
        <taxon>Gloeophyllaceae</taxon>
        <taxon>Gloeophyllum</taxon>
    </lineage>
</organism>
<keyword evidence="12" id="KW-1185">Reference proteome</keyword>
<dbReference type="GO" id="GO:0005509">
    <property type="term" value="F:calcium ion binding"/>
    <property type="evidence" value="ECO:0007669"/>
    <property type="project" value="InterPro"/>
</dbReference>
<dbReference type="InterPro" id="IPR011992">
    <property type="entry name" value="EF-hand-dom_pair"/>
</dbReference>
<dbReference type="GO" id="GO:0003954">
    <property type="term" value="F:NADH dehydrogenase activity"/>
    <property type="evidence" value="ECO:0007669"/>
    <property type="project" value="InterPro"/>
</dbReference>
<keyword evidence="9" id="KW-0472">Membrane</keyword>
<keyword evidence="3" id="KW-0285">Flavoprotein</keyword>
<keyword evidence="4" id="KW-0274">FAD</keyword>
<evidence type="ECO:0000256" key="8">
    <source>
        <dbReference type="ARBA" id="ARBA00023027"/>
    </source>
</evidence>
<sequence length="614" mass="68531">MRSRFRRRGFRSRPFVRRTLTVARYGGYLVASSVVGLAFITGAIFVHDAFTYTEAHVDRVPVSPLALHPERGGPKNLPIASTLVDDNEDEEYAKIAAKPRLVIVGGGWGAVSVLQSLHAGDYHVTVVAPDTYTTFTPLLPSAAVGTVQPRSLVEPLRKVIARLHGHFIDAKAVDLVMHDRLLEIEAVAVPGTEPQRMYLPYDKLVIACGSVSSTHGVPGLENCFQLKTISDARSIRRRIIDNFEAASLPTCDPEDRKRLLSFVVCGGGPTGVEAAAEIYDLCQEDLMNYYPKLLRQQVSIHVIQSREHILNTYSEAIWKYAEDKFSRDGVNVITNARVKEVHPDKVVFTQRHADGSIATLEVPANFVLWSTGIAMNPFTQRVSNLLPNQVHKKAIEVDAHLRVKGAPAGEVYAIGDCATIETSVLRYLLELVDQCDRNKDGKIDFEEWELMASRIKQKMPMTEKHLDKVRELFELYDSDRDNSLTLNELTVMLQEISNKITALPATAQVASQQGKYLGQKFAKIARQSKSAEGTVRIQDEDVAKPFKYAHLGSLAYIGNAAVFDLGKYSFMGGLVAMYAWRSVYWSEQVSMRTRALLMIDWVIRGVWGRDLSRL</sequence>
<accession>S7QDW8</accession>